<evidence type="ECO:0000313" key="2">
    <source>
        <dbReference type="Proteomes" id="UP000076761"/>
    </source>
</evidence>
<sequence length="155" mass="17334">MFALTYVVVQGIASFSNQFRRPINQTRTYPPNVPSSTTTLLLIALPRLTVSVRLLSDPSLPLILFRAHAGPVTSIPRRLKGQGSKHLGREPEGCDMGIREVESKVDEEFEWEGEDEWLELCLRLSGGGRADGALTERRKCAQDLVQCFDVHRVTN</sequence>
<keyword evidence="2" id="KW-1185">Reference proteome</keyword>
<dbReference type="AlphaFoldDB" id="A0A165VS06"/>
<evidence type="ECO:0000313" key="1">
    <source>
        <dbReference type="EMBL" id="KZT30100.1"/>
    </source>
</evidence>
<reference evidence="1 2" key="1">
    <citation type="journal article" date="2016" name="Mol. Biol. Evol.">
        <title>Comparative Genomics of Early-Diverging Mushroom-Forming Fungi Provides Insights into the Origins of Lignocellulose Decay Capabilities.</title>
        <authorList>
            <person name="Nagy L.G."/>
            <person name="Riley R."/>
            <person name="Tritt A."/>
            <person name="Adam C."/>
            <person name="Daum C."/>
            <person name="Floudas D."/>
            <person name="Sun H."/>
            <person name="Yadav J.S."/>
            <person name="Pangilinan J."/>
            <person name="Larsson K.H."/>
            <person name="Matsuura K."/>
            <person name="Barry K."/>
            <person name="Labutti K."/>
            <person name="Kuo R."/>
            <person name="Ohm R.A."/>
            <person name="Bhattacharya S.S."/>
            <person name="Shirouzu T."/>
            <person name="Yoshinaga Y."/>
            <person name="Martin F.M."/>
            <person name="Grigoriev I.V."/>
            <person name="Hibbett D.S."/>
        </authorList>
    </citation>
    <scope>NUCLEOTIDE SEQUENCE [LARGE SCALE GENOMIC DNA]</scope>
    <source>
        <strain evidence="1 2">HHB14362 ss-1</strain>
    </source>
</reference>
<dbReference type="Proteomes" id="UP000076761">
    <property type="component" value="Unassembled WGS sequence"/>
</dbReference>
<protein>
    <submittedName>
        <fullName evidence="1">Uncharacterized protein</fullName>
    </submittedName>
</protein>
<organism evidence="1 2">
    <name type="scientific">Neolentinus lepideus HHB14362 ss-1</name>
    <dbReference type="NCBI Taxonomy" id="1314782"/>
    <lineage>
        <taxon>Eukaryota</taxon>
        <taxon>Fungi</taxon>
        <taxon>Dikarya</taxon>
        <taxon>Basidiomycota</taxon>
        <taxon>Agaricomycotina</taxon>
        <taxon>Agaricomycetes</taxon>
        <taxon>Gloeophyllales</taxon>
        <taxon>Gloeophyllaceae</taxon>
        <taxon>Neolentinus</taxon>
    </lineage>
</organism>
<proteinExistence type="predicted"/>
<gene>
    <name evidence="1" type="ORF">NEOLEDRAFT_1126922</name>
</gene>
<name>A0A165VS06_9AGAM</name>
<dbReference type="EMBL" id="KV425552">
    <property type="protein sequence ID" value="KZT30100.1"/>
    <property type="molecule type" value="Genomic_DNA"/>
</dbReference>
<accession>A0A165VS06</accession>
<dbReference type="InParanoid" id="A0A165VS06"/>